<organism evidence="1 2">
    <name type="scientific">Plakobranchus ocellatus</name>
    <dbReference type="NCBI Taxonomy" id="259542"/>
    <lineage>
        <taxon>Eukaryota</taxon>
        <taxon>Metazoa</taxon>
        <taxon>Spiralia</taxon>
        <taxon>Lophotrochozoa</taxon>
        <taxon>Mollusca</taxon>
        <taxon>Gastropoda</taxon>
        <taxon>Heterobranchia</taxon>
        <taxon>Euthyneura</taxon>
        <taxon>Panpulmonata</taxon>
        <taxon>Sacoglossa</taxon>
        <taxon>Placobranchoidea</taxon>
        <taxon>Plakobranchidae</taxon>
        <taxon>Plakobranchus</taxon>
    </lineage>
</organism>
<proteinExistence type="predicted"/>
<accession>A0AAV4B2Z1</accession>
<dbReference type="AlphaFoldDB" id="A0AAV4B2Z1"/>
<keyword evidence="2" id="KW-1185">Reference proteome</keyword>
<dbReference type="Proteomes" id="UP000735302">
    <property type="component" value="Unassembled WGS sequence"/>
</dbReference>
<reference evidence="1 2" key="1">
    <citation type="journal article" date="2021" name="Elife">
        <title>Chloroplast acquisition without the gene transfer in kleptoplastic sea slugs, Plakobranchus ocellatus.</title>
        <authorList>
            <person name="Maeda T."/>
            <person name="Takahashi S."/>
            <person name="Yoshida T."/>
            <person name="Shimamura S."/>
            <person name="Takaki Y."/>
            <person name="Nagai Y."/>
            <person name="Toyoda A."/>
            <person name="Suzuki Y."/>
            <person name="Arimoto A."/>
            <person name="Ishii H."/>
            <person name="Satoh N."/>
            <person name="Nishiyama T."/>
            <person name="Hasebe M."/>
            <person name="Maruyama T."/>
            <person name="Minagawa J."/>
            <person name="Obokata J."/>
            <person name="Shigenobu S."/>
        </authorList>
    </citation>
    <scope>NUCLEOTIDE SEQUENCE [LARGE SCALE GENOMIC DNA]</scope>
</reference>
<gene>
    <name evidence="1" type="ORF">PoB_004044800</name>
</gene>
<protein>
    <submittedName>
        <fullName evidence="1">Uncharacterized protein</fullName>
    </submittedName>
</protein>
<comment type="caution">
    <text evidence="1">The sequence shown here is derived from an EMBL/GenBank/DDBJ whole genome shotgun (WGS) entry which is preliminary data.</text>
</comment>
<evidence type="ECO:0000313" key="1">
    <source>
        <dbReference type="EMBL" id="GFO13943.1"/>
    </source>
</evidence>
<dbReference type="EMBL" id="BLXT01004521">
    <property type="protein sequence ID" value="GFO13943.1"/>
    <property type="molecule type" value="Genomic_DNA"/>
</dbReference>
<sequence length="110" mass="11652">MPFLEIYNQSLCTVILFRFAAFCDRLQQSVGRSGTALHGREYELEEVSAGVILLLRVVGVTLSLVPAEVELLRVIAPVAPSSAVTCVELSLAIACGALSLAVALSLFSAD</sequence>
<name>A0AAV4B2Z1_9GAST</name>
<evidence type="ECO:0000313" key="2">
    <source>
        <dbReference type="Proteomes" id="UP000735302"/>
    </source>
</evidence>